<gene>
    <name evidence="2" type="ORF">FA13DRAFT_1794293</name>
</gene>
<dbReference type="Proteomes" id="UP000298030">
    <property type="component" value="Unassembled WGS sequence"/>
</dbReference>
<proteinExistence type="predicted"/>
<feature type="compositionally biased region" description="Basic and acidic residues" evidence="1">
    <location>
        <begin position="485"/>
        <end position="504"/>
    </location>
</feature>
<keyword evidence="3" id="KW-1185">Reference proteome</keyword>
<evidence type="ECO:0000256" key="1">
    <source>
        <dbReference type="SAM" id="MobiDB-lite"/>
    </source>
</evidence>
<dbReference type="AlphaFoldDB" id="A0A4Y7T1L7"/>
<evidence type="ECO:0000313" key="2">
    <source>
        <dbReference type="EMBL" id="TEB28056.1"/>
    </source>
</evidence>
<feature type="region of interest" description="Disordered" evidence="1">
    <location>
        <begin position="45"/>
        <end position="69"/>
    </location>
</feature>
<feature type="region of interest" description="Disordered" evidence="1">
    <location>
        <begin position="473"/>
        <end position="515"/>
    </location>
</feature>
<organism evidence="2 3">
    <name type="scientific">Coprinellus micaceus</name>
    <name type="common">Glistening ink-cap mushroom</name>
    <name type="synonym">Coprinus micaceus</name>
    <dbReference type="NCBI Taxonomy" id="71717"/>
    <lineage>
        <taxon>Eukaryota</taxon>
        <taxon>Fungi</taxon>
        <taxon>Dikarya</taxon>
        <taxon>Basidiomycota</taxon>
        <taxon>Agaricomycotina</taxon>
        <taxon>Agaricomycetes</taxon>
        <taxon>Agaricomycetidae</taxon>
        <taxon>Agaricales</taxon>
        <taxon>Agaricineae</taxon>
        <taxon>Psathyrellaceae</taxon>
        <taxon>Coprinellus</taxon>
    </lineage>
</organism>
<reference evidence="2 3" key="1">
    <citation type="journal article" date="2019" name="Nat. Ecol. Evol.">
        <title>Megaphylogeny resolves global patterns of mushroom evolution.</title>
        <authorList>
            <person name="Varga T."/>
            <person name="Krizsan K."/>
            <person name="Foldi C."/>
            <person name="Dima B."/>
            <person name="Sanchez-Garcia M."/>
            <person name="Sanchez-Ramirez S."/>
            <person name="Szollosi G.J."/>
            <person name="Szarkandi J.G."/>
            <person name="Papp V."/>
            <person name="Albert L."/>
            <person name="Andreopoulos W."/>
            <person name="Angelini C."/>
            <person name="Antonin V."/>
            <person name="Barry K.W."/>
            <person name="Bougher N.L."/>
            <person name="Buchanan P."/>
            <person name="Buyck B."/>
            <person name="Bense V."/>
            <person name="Catcheside P."/>
            <person name="Chovatia M."/>
            <person name="Cooper J."/>
            <person name="Damon W."/>
            <person name="Desjardin D."/>
            <person name="Finy P."/>
            <person name="Geml J."/>
            <person name="Haridas S."/>
            <person name="Hughes K."/>
            <person name="Justo A."/>
            <person name="Karasinski D."/>
            <person name="Kautmanova I."/>
            <person name="Kiss B."/>
            <person name="Kocsube S."/>
            <person name="Kotiranta H."/>
            <person name="LaButti K.M."/>
            <person name="Lechner B.E."/>
            <person name="Liimatainen K."/>
            <person name="Lipzen A."/>
            <person name="Lukacs Z."/>
            <person name="Mihaltcheva S."/>
            <person name="Morgado L.N."/>
            <person name="Niskanen T."/>
            <person name="Noordeloos M.E."/>
            <person name="Ohm R.A."/>
            <person name="Ortiz-Santana B."/>
            <person name="Ovrebo C."/>
            <person name="Racz N."/>
            <person name="Riley R."/>
            <person name="Savchenko A."/>
            <person name="Shiryaev A."/>
            <person name="Soop K."/>
            <person name="Spirin V."/>
            <person name="Szebenyi C."/>
            <person name="Tomsovsky M."/>
            <person name="Tulloss R.E."/>
            <person name="Uehling J."/>
            <person name="Grigoriev I.V."/>
            <person name="Vagvolgyi C."/>
            <person name="Papp T."/>
            <person name="Martin F.M."/>
            <person name="Miettinen O."/>
            <person name="Hibbett D.S."/>
            <person name="Nagy L.G."/>
        </authorList>
    </citation>
    <scope>NUCLEOTIDE SEQUENCE [LARGE SCALE GENOMIC DNA]</scope>
    <source>
        <strain evidence="2 3">FP101781</strain>
    </source>
</reference>
<evidence type="ECO:0000313" key="3">
    <source>
        <dbReference type="Proteomes" id="UP000298030"/>
    </source>
</evidence>
<sequence>MSPSNASPSSQSLTTTDSESSSTSSLCSDGSSELSETAQHIFSLHGKNLQPLSNSTKNPRTSTDKEDELHEIAVRELGRKVYGVPMEWATTLYRGMASDDEITKFIELEASGFDVGRNVWAGLPTDPMDFSQVREPLVKIASTIVRYFYPCPPAGIAREVVDSHQVQLMHDNGRHYSQPAIIIQAKGPSFEVPEHANGPDALGYTNVAAVIEVQIDKAKASRRKQAAQLAICCRQMFLQQPNRHFSRCLIVTEKQSSSTLTWPFGQRTGFPQSQLIPESEHSYLDELESFFYILVNIMFSFHKPRTVPKPQPLFLELWATEDASRSGDRKIGFTMDVIPTREIPAFWGRPCRTLLKEFQPVIQEILRKGMDIRYNEDTTDDEKLKAYREQSQESDRYFQRVVSAFDTAIDLLKKEGLNADEIAAIAKYPAPTFPSHSTSKLVVPSAPSSVPSSATTVGGVIIPASEKVVVDALAKDASSGSSKKRASDDEPRDNTPRKRHRIEDGSISPPSPPRLPNFVCSLTSLYF</sequence>
<feature type="region of interest" description="Disordered" evidence="1">
    <location>
        <begin position="1"/>
        <end position="32"/>
    </location>
</feature>
<accession>A0A4Y7T1L7</accession>
<dbReference type="EMBL" id="QPFP01000035">
    <property type="protein sequence ID" value="TEB28056.1"/>
    <property type="molecule type" value="Genomic_DNA"/>
</dbReference>
<protein>
    <recommendedName>
        <fullName evidence="4">Fungal-type protein kinase domain-containing protein</fullName>
    </recommendedName>
</protein>
<feature type="compositionally biased region" description="Polar residues" evidence="1">
    <location>
        <begin position="50"/>
        <end position="61"/>
    </location>
</feature>
<evidence type="ECO:0008006" key="4">
    <source>
        <dbReference type="Google" id="ProtNLM"/>
    </source>
</evidence>
<name>A0A4Y7T1L7_COPMI</name>
<comment type="caution">
    <text evidence="2">The sequence shown here is derived from an EMBL/GenBank/DDBJ whole genome shotgun (WGS) entry which is preliminary data.</text>
</comment>